<dbReference type="PROSITE" id="PS00675">
    <property type="entry name" value="SIGMA54_INTERACT_1"/>
    <property type="match status" value="1"/>
</dbReference>
<dbReference type="RefSeq" id="WP_203353233.1">
    <property type="nucleotide sequence ID" value="NZ_CP069127.1"/>
</dbReference>
<dbReference type="InterPro" id="IPR002197">
    <property type="entry name" value="HTH_Fis"/>
</dbReference>
<evidence type="ECO:0000256" key="3">
    <source>
        <dbReference type="ARBA" id="ARBA00023015"/>
    </source>
</evidence>
<dbReference type="PROSITE" id="PS00676">
    <property type="entry name" value="SIGMA54_INTERACT_2"/>
    <property type="match status" value="1"/>
</dbReference>
<name>A0ABX7FJ57_BRECH</name>
<dbReference type="PANTHER" id="PTHR32071:SF57">
    <property type="entry name" value="C4-DICARBOXYLATE TRANSPORT TRANSCRIPTIONAL REGULATORY PROTEIN DCTD"/>
    <property type="match status" value="1"/>
</dbReference>
<dbReference type="InterPro" id="IPR002078">
    <property type="entry name" value="Sigma_54_int"/>
</dbReference>
<accession>A0ABX7FJ57</accession>
<dbReference type="PROSITE" id="PS50112">
    <property type="entry name" value="PAS"/>
    <property type="match status" value="1"/>
</dbReference>
<proteinExistence type="predicted"/>
<dbReference type="InterPro" id="IPR025943">
    <property type="entry name" value="Sigma_54_int_dom_ATP-bd_2"/>
</dbReference>
<dbReference type="InterPro" id="IPR035965">
    <property type="entry name" value="PAS-like_dom_sf"/>
</dbReference>
<dbReference type="Gene3D" id="3.40.50.300">
    <property type="entry name" value="P-loop containing nucleotide triphosphate hydrolases"/>
    <property type="match status" value="1"/>
</dbReference>
<keyword evidence="5" id="KW-0804">Transcription</keyword>
<dbReference type="SUPFAM" id="SSF55785">
    <property type="entry name" value="PYP-like sensor domain (PAS domain)"/>
    <property type="match status" value="1"/>
</dbReference>
<sequence length="567" mass="62937">MTTMPLSLILIGSAPELQRTLLDWKQLGAINLIGVWDPHSPDAISCESLTPSAEQPVDLILVANKEREYLDKISDFQQERTLVIDFHTFWILELLVEKTLDLQALSKSEQLFQTISKYSHEGIQFVDAQGIVQYVNPSFSRITNVSPEERIGKSIFDVSPNGALAQVLKTRAPVIGWKSTSHGSNVETISNAAPITVEGEFRGAVTTFQDITEIKHLSMELQQRDLEISSLHDHLRQVHIPRYTFQDIIGESKSIQRTIEIAKKAARTRSTVLITGESGTGKELFAHAIHASSSFHQKPFVAVNCAAIPASLLESELFGYEKGAFTHATKQKIGKIELANEGTLFLDEVGDMSPQLQAKLLRVLQSKEFERVGGLATIKVNVRIIAATNHNLQQLVEEGAFREDLYYRLHVIRLETPPLRDRIEDLPALVQALMERIGSRLGLSPMALTNKGTGLLSDYHWPGNIRELENVLERLMNESTSSVIPDSLVRMHMNKLLGTLSASHAAGQAALSGTDILPLRVMEREQINRALSKYGTSLAGKKKAANSLGISIATLYNKIKEYRLQEG</sequence>
<dbReference type="Pfam" id="PF02954">
    <property type="entry name" value="HTH_8"/>
    <property type="match status" value="1"/>
</dbReference>
<evidence type="ECO:0000259" key="6">
    <source>
        <dbReference type="PROSITE" id="PS50045"/>
    </source>
</evidence>
<feature type="domain" description="PAS" evidence="7">
    <location>
        <begin position="108"/>
        <end position="156"/>
    </location>
</feature>
<evidence type="ECO:0000313" key="8">
    <source>
        <dbReference type="EMBL" id="QRG66167.1"/>
    </source>
</evidence>
<keyword evidence="3" id="KW-0805">Transcription regulation</keyword>
<feature type="domain" description="Sigma-54 factor interaction" evidence="6">
    <location>
        <begin position="248"/>
        <end position="477"/>
    </location>
</feature>
<evidence type="ECO:0000256" key="5">
    <source>
        <dbReference type="ARBA" id="ARBA00023163"/>
    </source>
</evidence>
<keyword evidence="2" id="KW-0067">ATP-binding</keyword>
<dbReference type="InterPro" id="IPR009057">
    <property type="entry name" value="Homeodomain-like_sf"/>
</dbReference>
<dbReference type="Gene3D" id="3.30.450.20">
    <property type="entry name" value="PAS domain"/>
    <property type="match status" value="1"/>
</dbReference>
<dbReference type="InterPro" id="IPR000014">
    <property type="entry name" value="PAS"/>
</dbReference>
<reference evidence="8 9" key="1">
    <citation type="submission" date="2021-01" db="EMBL/GenBank/DDBJ databases">
        <title>Identification of strong promoters based on the transcriptome of Brevibacillus choshinensis.</title>
        <authorList>
            <person name="Yao D."/>
            <person name="Zhang K."/>
            <person name="Wu J."/>
        </authorList>
    </citation>
    <scope>NUCLEOTIDE SEQUENCE [LARGE SCALE GENOMIC DNA]</scope>
    <source>
        <strain evidence="8 9">HPD31-SP3</strain>
    </source>
</reference>
<dbReference type="CDD" id="cd00130">
    <property type="entry name" value="PAS"/>
    <property type="match status" value="1"/>
</dbReference>
<dbReference type="Pfam" id="PF25601">
    <property type="entry name" value="AAA_lid_14"/>
    <property type="match status" value="1"/>
</dbReference>
<dbReference type="PROSITE" id="PS00688">
    <property type="entry name" value="SIGMA54_INTERACT_3"/>
    <property type="match status" value="1"/>
</dbReference>
<dbReference type="SUPFAM" id="SSF46689">
    <property type="entry name" value="Homeodomain-like"/>
    <property type="match status" value="1"/>
</dbReference>
<dbReference type="PANTHER" id="PTHR32071">
    <property type="entry name" value="TRANSCRIPTIONAL REGULATORY PROTEIN"/>
    <property type="match status" value="1"/>
</dbReference>
<dbReference type="SMART" id="SM00382">
    <property type="entry name" value="AAA"/>
    <property type="match status" value="1"/>
</dbReference>
<dbReference type="Pfam" id="PF00158">
    <property type="entry name" value="Sigma54_activat"/>
    <property type="match status" value="1"/>
</dbReference>
<dbReference type="InterPro" id="IPR025944">
    <property type="entry name" value="Sigma_54_int_dom_CS"/>
</dbReference>
<gene>
    <name evidence="8" type="ORF">JNE38_21800</name>
</gene>
<keyword evidence="9" id="KW-1185">Reference proteome</keyword>
<dbReference type="Gene3D" id="1.10.10.60">
    <property type="entry name" value="Homeodomain-like"/>
    <property type="match status" value="1"/>
</dbReference>
<dbReference type="PROSITE" id="PS50045">
    <property type="entry name" value="SIGMA54_INTERACT_4"/>
    <property type="match status" value="1"/>
</dbReference>
<dbReference type="Gene3D" id="1.10.8.60">
    <property type="match status" value="1"/>
</dbReference>
<dbReference type="SUPFAM" id="SSF52540">
    <property type="entry name" value="P-loop containing nucleoside triphosphate hydrolases"/>
    <property type="match status" value="1"/>
</dbReference>
<protein>
    <submittedName>
        <fullName evidence="8">Sigma 54-interacting transcriptional regulator</fullName>
    </submittedName>
</protein>
<evidence type="ECO:0000313" key="9">
    <source>
        <dbReference type="Proteomes" id="UP000596248"/>
    </source>
</evidence>
<dbReference type="SMART" id="SM00091">
    <property type="entry name" value="PAS"/>
    <property type="match status" value="1"/>
</dbReference>
<dbReference type="Pfam" id="PF08448">
    <property type="entry name" value="PAS_4"/>
    <property type="match status" value="1"/>
</dbReference>
<dbReference type="InterPro" id="IPR025662">
    <property type="entry name" value="Sigma_54_int_dom_ATP-bd_1"/>
</dbReference>
<keyword evidence="1" id="KW-0547">Nucleotide-binding</keyword>
<organism evidence="8 9">
    <name type="scientific">Brevibacillus choshinensis</name>
    <dbReference type="NCBI Taxonomy" id="54911"/>
    <lineage>
        <taxon>Bacteria</taxon>
        <taxon>Bacillati</taxon>
        <taxon>Bacillota</taxon>
        <taxon>Bacilli</taxon>
        <taxon>Bacillales</taxon>
        <taxon>Paenibacillaceae</taxon>
        <taxon>Brevibacillus</taxon>
    </lineage>
</organism>
<dbReference type="InterPro" id="IPR013656">
    <property type="entry name" value="PAS_4"/>
</dbReference>
<dbReference type="InterPro" id="IPR027417">
    <property type="entry name" value="P-loop_NTPase"/>
</dbReference>
<dbReference type="Proteomes" id="UP000596248">
    <property type="component" value="Chromosome"/>
</dbReference>
<evidence type="ECO:0000256" key="2">
    <source>
        <dbReference type="ARBA" id="ARBA00022840"/>
    </source>
</evidence>
<evidence type="ECO:0000256" key="1">
    <source>
        <dbReference type="ARBA" id="ARBA00022741"/>
    </source>
</evidence>
<dbReference type="InterPro" id="IPR003593">
    <property type="entry name" value="AAA+_ATPase"/>
</dbReference>
<evidence type="ECO:0000259" key="7">
    <source>
        <dbReference type="PROSITE" id="PS50112"/>
    </source>
</evidence>
<dbReference type="InterPro" id="IPR058031">
    <property type="entry name" value="AAA_lid_NorR"/>
</dbReference>
<dbReference type="NCBIfam" id="TIGR00229">
    <property type="entry name" value="sensory_box"/>
    <property type="match status" value="1"/>
</dbReference>
<evidence type="ECO:0000256" key="4">
    <source>
        <dbReference type="ARBA" id="ARBA00023125"/>
    </source>
</evidence>
<keyword evidence="4" id="KW-0238">DNA-binding</keyword>
<dbReference type="CDD" id="cd00009">
    <property type="entry name" value="AAA"/>
    <property type="match status" value="1"/>
</dbReference>
<dbReference type="EMBL" id="CP069127">
    <property type="protein sequence ID" value="QRG66167.1"/>
    <property type="molecule type" value="Genomic_DNA"/>
</dbReference>